<accession>A0A5U8JI17</accession>
<comment type="caution">
    <text evidence="2">The sequence shown here is derived from an EMBL/GenBank/DDBJ whole genome shotgun (WGS) entry which is preliminary data.</text>
</comment>
<keyword evidence="1" id="KW-0472">Membrane</keyword>
<dbReference type="AlphaFoldDB" id="A0A5U8JI17"/>
<feature type="transmembrane region" description="Helical" evidence="1">
    <location>
        <begin position="15"/>
        <end position="34"/>
    </location>
</feature>
<keyword evidence="1" id="KW-1133">Transmembrane helix</keyword>
<protein>
    <submittedName>
        <fullName evidence="2">Uncharacterized protein</fullName>
    </submittedName>
</protein>
<gene>
    <name evidence="2" type="ORF">DOI44_26610</name>
</gene>
<proteinExistence type="predicted"/>
<organism evidence="2">
    <name type="scientific">Salmonella enterica subsp. enterica serovar Panama</name>
    <dbReference type="NCBI Taxonomy" id="29472"/>
    <lineage>
        <taxon>Bacteria</taxon>
        <taxon>Pseudomonadati</taxon>
        <taxon>Pseudomonadota</taxon>
        <taxon>Gammaproteobacteria</taxon>
        <taxon>Enterobacterales</taxon>
        <taxon>Enterobacteriaceae</taxon>
        <taxon>Salmonella</taxon>
    </lineage>
</organism>
<sequence>MSKLLLNIVTYNRDLVPFGGINCAIYLSTLLYHFKEWSENDNGWMLLNIDLIQNITGLTPEEQRVARITLRELGVIRDDMAFDEPALCVDLRNLNALLEERT</sequence>
<keyword evidence="1" id="KW-0812">Transmembrane</keyword>
<evidence type="ECO:0000256" key="1">
    <source>
        <dbReference type="SAM" id="Phobius"/>
    </source>
</evidence>
<dbReference type="EMBL" id="AAGTPA010000059">
    <property type="protein sequence ID" value="EBR8436490.1"/>
    <property type="molecule type" value="Genomic_DNA"/>
</dbReference>
<dbReference type="Proteomes" id="UP000839597">
    <property type="component" value="Unassembled WGS sequence"/>
</dbReference>
<reference evidence="2" key="1">
    <citation type="submission" date="2018-06" db="EMBL/GenBank/DDBJ databases">
        <authorList>
            <person name="Ashton P.M."/>
            <person name="Dallman T."/>
            <person name="Nair S."/>
            <person name="De Pinna E."/>
            <person name="Peters T."/>
            <person name="Grant K."/>
        </authorList>
    </citation>
    <scope>NUCLEOTIDE SEQUENCE [LARGE SCALE GENOMIC DNA]</scope>
    <source>
        <strain evidence="2">449454</strain>
    </source>
</reference>
<name>A0A5U8JI17_SALET</name>
<evidence type="ECO:0000313" key="2">
    <source>
        <dbReference type="EMBL" id="EBR8436490.1"/>
    </source>
</evidence>